<name>A0A7W7C8N5_9PSEU</name>
<protein>
    <submittedName>
        <fullName evidence="2">Uncharacterized protein</fullName>
    </submittedName>
</protein>
<reference evidence="2 3" key="1">
    <citation type="submission" date="2020-08" db="EMBL/GenBank/DDBJ databases">
        <title>Sequencing the genomes of 1000 actinobacteria strains.</title>
        <authorList>
            <person name="Klenk H.-P."/>
        </authorList>
    </citation>
    <scope>NUCLEOTIDE SEQUENCE [LARGE SCALE GENOMIC DNA]</scope>
    <source>
        <strain evidence="2 3">DSM 44230</strain>
    </source>
</reference>
<dbReference type="RefSeq" id="WP_185002412.1">
    <property type="nucleotide sequence ID" value="NZ_BAAAUI010000079.1"/>
</dbReference>
<keyword evidence="3" id="KW-1185">Reference proteome</keyword>
<gene>
    <name evidence="2" type="ORF">HNR67_002722</name>
</gene>
<feature type="compositionally biased region" description="Acidic residues" evidence="1">
    <location>
        <begin position="73"/>
        <end position="90"/>
    </location>
</feature>
<evidence type="ECO:0000313" key="3">
    <source>
        <dbReference type="Proteomes" id="UP000533598"/>
    </source>
</evidence>
<feature type="region of interest" description="Disordered" evidence="1">
    <location>
        <begin position="71"/>
        <end position="100"/>
    </location>
</feature>
<proteinExistence type="predicted"/>
<dbReference type="AlphaFoldDB" id="A0A7W7C8N5"/>
<evidence type="ECO:0000313" key="2">
    <source>
        <dbReference type="EMBL" id="MBB4676604.1"/>
    </source>
</evidence>
<evidence type="ECO:0000256" key="1">
    <source>
        <dbReference type="SAM" id="MobiDB-lite"/>
    </source>
</evidence>
<accession>A0A7W7C8N5</accession>
<sequence length="100" mass="10988">MTDSLREEEPDVPTRIVSHFYDNLADAVESLEAAERLGLGVTVRNRMVLQGANDDSGEVVLEEWVVDVYDAPPLEEDEDDLTDEDDDEEIAAVPAGEATP</sequence>
<organism evidence="2 3">
    <name type="scientific">Crossiella cryophila</name>
    <dbReference type="NCBI Taxonomy" id="43355"/>
    <lineage>
        <taxon>Bacteria</taxon>
        <taxon>Bacillati</taxon>
        <taxon>Actinomycetota</taxon>
        <taxon>Actinomycetes</taxon>
        <taxon>Pseudonocardiales</taxon>
        <taxon>Pseudonocardiaceae</taxon>
        <taxon>Crossiella</taxon>
    </lineage>
</organism>
<comment type="caution">
    <text evidence="2">The sequence shown here is derived from an EMBL/GenBank/DDBJ whole genome shotgun (WGS) entry which is preliminary data.</text>
</comment>
<dbReference type="Proteomes" id="UP000533598">
    <property type="component" value="Unassembled WGS sequence"/>
</dbReference>
<dbReference type="EMBL" id="JACHMH010000001">
    <property type="protein sequence ID" value="MBB4676604.1"/>
    <property type="molecule type" value="Genomic_DNA"/>
</dbReference>